<evidence type="ECO:0000256" key="2">
    <source>
        <dbReference type="ARBA" id="ARBA00023125"/>
    </source>
</evidence>
<dbReference type="EMBL" id="JARYZI010000001">
    <property type="protein sequence ID" value="MDH8676779.1"/>
    <property type="molecule type" value="Genomic_DNA"/>
</dbReference>
<proteinExistence type="predicted"/>
<keyword evidence="2" id="KW-0238">DNA-binding</keyword>
<keyword evidence="3" id="KW-0804">Transcription</keyword>
<dbReference type="Pfam" id="PF13377">
    <property type="entry name" value="Peripla_BP_3"/>
    <property type="match status" value="1"/>
</dbReference>
<dbReference type="InterPro" id="IPR029787">
    <property type="entry name" value="Nucleotide_cyclase"/>
</dbReference>
<comment type="caution">
    <text evidence="5">The sequence shown here is derived from an EMBL/GenBank/DDBJ whole genome shotgun (WGS) entry which is preliminary data.</text>
</comment>
<accession>A0ABT6N8P4</accession>
<evidence type="ECO:0000313" key="6">
    <source>
        <dbReference type="Proteomes" id="UP001158045"/>
    </source>
</evidence>
<dbReference type="PROSITE" id="PS50887">
    <property type="entry name" value="GGDEF"/>
    <property type="match status" value="1"/>
</dbReference>
<dbReference type="SUPFAM" id="SSF55073">
    <property type="entry name" value="Nucleotide cyclase"/>
    <property type="match status" value="1"/>
</dbReference>
<keyword evidence="6" id="KW-1185">Reference proteome</keyword>
<evidence type="ECO:0000256" key="3">
    <source>
        <dbReference type="ARBA" id="ARBA00023163"/>
    </source>
</evidence>
<dbReference type="Proteomes" id="UP001158045">
    <property type="component" value="Unassembled WGS sequence"/>
</dbReference>
<evidence type="ECO:0000256" key="1">
    <source>
        <dbReference type="ARBA" id="ARBA00023015"/>
    </source>
</evidence>
<protein>
    <submittedName>
        <fullName evidence="5">GGDEF domain-containing protein</fullName>
    </submittedName>
</protein>
<dbReference type="CDD" id="cd06267">
    <property type="entry name" value="PBP1_LacI_sugar_binding-like"/>
    <property type="match status" value="1"/>
</dbReference>
<reference evidence="5 6" key="1">
    <citation type="submission" date="2023-04" db="EMBL/GenBank/DDBJ databases">
        <title>Fusibacter bizertensis strain WBS, isolated from littoral bottom sediments of the Arctic seas - biochemical and genomic analysis.</title>
        <authorList>
            <person name="Brioukhanov A.L."/>
        </authorList>
    </citation>
    <scope>NUCLEOTIDE SEQUENCE [LARGE SCALE GENOMIC DNA]</scope>
    <source>
        <strain evidence="5 6">WBS</strain>
    </source>
</reference>
<dbReference type="InterPro" id="IPR000160">
    <property type="entry name" value="GGDEF_dom"/>
</dbReference>
<dbReference type="InterPro" id="IPR046335">
    <property type="entry name" value="LacI/GalR-like_sensor"/>
</dbReference>
<gene>
    <name evidence="5" type="ORF">QE109_01405</name>
</gene>
<dbReference type="Pfam" id="PF00990">
    <property type="entry name" value="GGDEF"/>
    <property type="match status" value="1"/>
</dbReference>
<dbReference type="NCBIfam" id="TIGR00254">
    <property type="entry name" value="GGDEF"/>
    <property type="match status" value="1"/>
</dbReference>
<dbReference type="Gene3D" id="3.40.50.2300">
    <property type="match status" value="2"/>
</dbReference>
<keyword evidence="1" id="KW-0805">Transcription regulation</keyword>
<dbReference type="SMART" id="SM00267">
    <property type="entry name" value="GGDEF"/>
    <property type="match status" value="1"/>
</dbReference>
<dbReference type="Gene3D" id="3.30.70.270">
    <property type="match status" value="1"/>
</dbReference>
<dbReference type="PANTHER" id="PTHR30146">
    <property type="entry name" value="LACI-RELATED TRANSCRIPTIONAL REPRESSOR"/>
    <property type="match status" value="1"/>
</dbReference>
<dbReference type="InterPro" id="IPR043128">
    <property type="entry name" value="Rev_trsase/Diguanyl_cyclase"/>
</dbReference>
<dbReference type="CDD" id="cd01949">
    <property type="entry name" value="GGDEF"/>
    <property type="match status" value="1"/>
</dbReference>
<dbReference type="InterPro" id="IPR028082">
    <property type="entry name" value="Peripla_BP_I"/>
</dbReference>
<dbReference type="SUPFAM" id="SSF53822">
    <property type="entry name" value="Periplasmic binding protein-like I"/>
    <property type="match status" value="1"/>
</dbReference>
<evidence type="ECO:0000313" key="5">
    <source>
        <dbReference type="EMBL" id="MDH8676779.1"/>
    </source>
</evidence>
<name>A0ABT6N8P4_9FIRM</name>
<dbReference type="PANTHER" id="PTHR30146:SF24">
    <property type="entry name" value="XYLOSE OPERON REGULATORY PROTEIN"/>
    <property type="match status" value="1"/>
</dbReference>
<feature type="domain" description="GGDEF" evidence="4">
    <location>
        <begin position="485"/>
        <end position="610"/>
    </location>
</feature>
<evidence type="ECO:0000259" key="4">
    <source>
        <dbReference type="PROSITE" id="PS50887"/>
    </source>
</evidence>
<organism evidence="5 6">
    <name type="scientific">Fusibacter bizertensis</name>
    <dbReference type="NCBI Taxonomy" id="1488331"/>
    <lineage>
        <taxon>Bacteria</taxon>
        <taxon>Bacillati</taxon>
        <taxon>Bacillota</taxon>
        <taxon>Clostridia</taxon>
        <taxon>Eubacteriales</taxon>
        <taxon>Eubacteriales Family XII. Incertae Sedis</taxon>
        <taxon>Fusibacter</taxon>
    </lineage>
</organism>
<sequence>MSKHYAMMLSTTDDLFQEEIWVSLSEYVEKFDDKMYFFCGKPINSTLNDECYSNVIFNLMKQLPMDGLISLTGSLSHYIGLKKYNEYINQFDNMHKISISVPLEGCTNVLLDGYGSSYTLCEHLIDHGYTTFGVIKGPDQTTESLSRYRGTMVALMTRGIKLTHSVVGDFSKDSGYHGATVLLDKGVDVIISANDQMALGAYQAIAERGLRIPNDIAVVGFDDIEQAKLQEVPLTTVKQPFSEMVRSAYDLLRFNRRSDIHHLGEIKIRESCGCNKQVLDAITEMDMKRFYMNKYQESIYEYNQTLTLHDKFDRVDTMEKLNDAITNYLDEVKGRELHLCLFEEKAIVIESPETFEYPTWMNYQYGYLNGSVNKFGRYKTSTGLPLEALKISTAKALLIYPVNQYNLSYGYIVTDANTAKSKTFTSLRREIVNALNRIDMFEQIHRYSKQMKRLASMDAMTGLLNRRGFFSFVEVDYYEKLKHLKNPGIIFCDINGLKKVNDNYGHATGDQLIISASDILKKVFASNTIARLGGDEFIIYLDDCNDQMLNDIIENLENEISIYNECNCNSFTLSLEAGMAKIIGTQHVSLDELISQADHMLYVKKGRLHF</sequence>
<dbReference type="RefSeq" id="WP_281092578.1">
    <property type="nucleotide sequence ID" value="NZ_JARYZI010000001.1"/>
</dbReference>